<dbReference type="InterPro" id="IPR011704">
    <property type="entry name" value="ATPase_dyneun-rel_AAA"/>
</dbReference>
<dbReference type="RefSeq" id="WP_019439326.1">
    <property type="nucleotide sequence ID" value="NZ_ALOE01000001.1"/>
</dbReference>
<feature type="domain" description="AAA+ ATPase" evidence="1">
    <location>
        <begin position="352"/>
        <end position="541"/>
    </location>
</feature>
<dbReference type="GO" id="GO:0016887">
    <property type="term" value="F:ATP hydrolysis activity"/>
    <property type="evidence" value="ECO:0007669"/>
    <property type="project" value="InterPro"/>
</dbReference>
<dbReference type="InterPro" id="IPR003593">
    <property type="entry name" value="AAA+_ATPase"/>
</dbReference>
<dbReference type="REBASE" id="370322">
    <property type="entry name" value="MmaMP1McrBCP"/>
</dbReference>
<evidence type="ECO:0000313" key="3">
    <source>
        <dbReference type="Proteomes" id="UP000327424"/>
    </source>
</evidence>
<evidence type="ECO:0000259" key="1">
    <source>
        <dbReference type="SMART" id="SM00382"/>
    </source>
</evidence>
<dbReference type="GO" id="GO:0005524">
    <property type="term" value="F:ATP binding"/>
    <property type="evidence" value="ECO:0007669"/>
    <property type="project" value="InterPro"/>
</dbReference>
<accession>A0A5J6WJS5</accession>
<gene>
    <name evidence="2" type="ORF">FR932_04085</name>
</gene>
<protein>
    <submittedName>
        <fullName evidence="2">AAA domain-containing protein</fullName>
    </submittedName>
</protein>
<dbReference type="OrthoDB" id="9781481at2"/>
<proteinExistence type="predicted"/>
<sequence>MNDFCFWLQSQFEKYNIENQVSDGKWEKWRDFDKQLSIFDRVGDQGTDFLKTDYLRLLKRVGELGGIAVNARSDPQNINIIFKSRELDDLGALCKTRSGLKLEFSTRDKVQKHGVKTVKIQQYLQEKCNEGFGIKVQSNGWTEIKELNTETCHIAKRVIELWAGISMYEEDMSYKLEHFELLKRYGGTPNKRHEDSEQKQAYESLVDAYSITGKWAEALQKEIFPAGYIKIRRSPVNQGNYFADYNWAKIYPKQSSPEQLAITLGISSDNLFLKIDTVNTGGDLRQRYETIRGEYQSSEIVNLLAIEDGLAMSFDELVAWSINHFPKLYEQYIDASKQLGLIEPKDELMSTSTLNQILYGPPGTGKTYHSIEAAVKAAEPSFTFESRKELKVEYERLVAENRIRFVTFHQSYGYEEFVEGLRAKTNDNDQVSYSVEAGVFKSICEDAHQKKDDKFVLIIDEINRGNISKIFGELITLIEPSKRKGRDEELDVTLPQSKELFSVPNNLHIIGTMNTADRSLAMMDTALRRRFDFVEMMPNTALFNGINVNGIDLERMLATMNKRIEVLYDREHTLGHAFFMPVKALVDKDDQAAAFKELQSVFKNKIIPLLEEYFFEDWNKIRLVLGDNQKDESLRFITEETQSYGDIFGLDHGLDSYETENTTYALAPFDGDNSVWNAPKAYIGIYPKESAKLTSVGEAR</sequence>
<dbReference type="InterPro" id="IPR027417">
    <property type="entry name" value="P-loop_NTPase"/>
</dbReference>
<dbReference type="PANTHER" id="PTHR37291:SF1">
    <property type="entry name" value="TYPE IV METHYL-DIRECTED RESTRICTION ENZYME ECOKMCRB SUBUNIT"/>
    <property type="match status" value="1"/>
</dbReference>
<dbReference type="SMART" id="SM00382">
    <property type="entry name" value="AAA"/>
    <property type="match status" value="1"/>
</dbReference>
<dbReference type="Gene3D" id="3.40.50.300">
    <property type="entry name" value="P-loop containing nucleotide triphosphate hydrolases"/>
    <property type="match status" value="1"/>
</dbReference>
<dbReference type="Pfam" id="PF07728">
    <property type="entry name" value="AAA_5"/>
    <property type="match status" value="1"/>
</dbReference>
<organism evidence="2 3">
    <name type="scientific">Moritella marina ATCC 15381</name>
    <dbReference type="NCBI Taxonomy" id="1202962"/>
    <lineage>
        <taxon>Bacteria</taxon>
        <taxon>Pseudomonadati</taxon>
        <taxon>Pseudomonadota</taxon>
        <taxon>Gammaproteobacteria</taxon>
        <taxon>Alteromonadales</taxon>
        <taxon>Moritellaceae</taxon>
        <taxon>Moritella</taxon>
    </lineage>
</organism>
<dbReference type="PANTHER" id="PTHR37291">
    <property type="entry name" value="5-METHYLCYTOSINE-SPECIFIC RESTRICTION ENZYME B"/>
    <property type="match status" value="1"/>
</dbReference>
<dbReference type="Proteomes" id="UP000327424">
    <property type="component" value="Chromosome"/>
</dbReference>
<dbReference type="AlphaFoldDB" id="A0A5J6WJS5"/>
<name>A0A5J6WJS5_MORMI</name>
<dbReference type="InterPro" id="IPR052934">
    <property type="entry name" value="Methyl-DNA_Rec/Restrict_Enz"/>
</dbReference>
<evidence type="ECO:0000313" key="2">
    <source>
        <dbReference type="EMBL" id="QFI37065.1"/>
    </source>
</evidence>
<dbReference type="SUPFAM" id="SSF52540">
    <property type="entry name" value="P-loop containing nucleoside triphosphate hydrolases"/>
    <property type="match status" value="1"/>
</dbReference>
<reference evidence="2 3" key="1">
    <citation type="submission" date="2019-09" db="EMBL/GenBank/DDBJ databases">
        <title>Hybrid Assembly of the complete Genome of the Deep-Sea Bacterium Moritella marina from long Nanopore and Illumina reads.</title>
        <authorList>
            <person name="Magin S."/>
            <person name="Georgoulis A."/>
            <person name="Papadimitriou K."/>
            <person name="Iliakis G."/>
            <person name="Vorgias C.E."/>
        </authorList>
    </citation>
    <scope>NUCLEOTIDE SEQUENCE [LARGE SCALE GENOMIC DNA]</scope>
    <source>
        <strain evidence="2 3">MP-1</strain>
    </source>
</reference>
<dbReference type="EMBL" id="CP044399">
    <property type="protein sequence ID" value="QFI37065.1"/>
    <property type="molecule type" value="Genomic_DNA"/>
</dbReference>
<keyword evidence="3" id="KW-1185">Reference proteome</keyword>
<dbReference type="KEGG" id="mmaa:FR932_04085"/>